<feature type="signal peptide" evidence="3">
    <location>
        <begin position="1"/>
        <end position="21"/>
    </location>
</feature>
<feature type="chain" id="PRO_5037977831" evidence="3">
    <location>
        <begin position="22"/>
        <end position="353"/>
    </location>
</feature>
<evidence type="ECO:0000313" key="4">
    <source>
        <dbReference type="Proteomes" id="UP000887566"/>
    </source>
</evidence>
<keyword evidence="4" id="KW-1185">Reference proteome</keyword>
<keyword evidence="2" id="KW-0378">Hydrolase</keyword>
<dbReference type="AlphaFoldDB" id="A0A914VEG9"/>
<sequence length="353" mass="38908">MLALVVSLVAAIQLAAYSVDAYECRDMSNQPVDWWMIYKLPKGSGTVPDGLGFYYMDVNRKSFTLSNVSLNLPNQAVAYTMAQYYNAMHDPNTFHVMYNDEPPGTRDVENDEEMAEKAVEFGHTKGVSFFNSATGIWLVHSVPKFPDPNSYSWPSSGLDYGQSMLCISMNYGQLASIGTQLLYNHPTIYSSQLPTSMVPANPDLAKVIGNQYQQGTPTSSIKNLVSSGGQAFTSFAKTADFKADLYDGIVAPTLSVSLLVETWRRGSPIPLACNNRQTVLDVQDVHILQSPAFKYTKDHSKWAVSTSGGLPIVCIGDINRMTSQYVRGGGTVCIKDFYVWTAYKNTVVDTNHC</sequence>
<dbReference type="GO" id="GO:0006309">
    <property type="term" value="P:apoptotic DNA fragmentation"/>
    <property type="evidence" value="ECO:0007669"/>
    <property type="project" value="TreeGrafter"/>
</dbReference>
<accession>A0A914VEG9</accession>
<reference evidence="5" key="1">
    <citation type="submission" date="2022-11" db="UniProtKB">
        <authorList>
            <consortium name="WormBaseParasite"/>
        </authorList>
    </citation>
    <scope>IDENTIFICATION</scope>
</reference>
<protein>
    <submittedName>
        <fullName evidence="5">Deoxyribonuclease II</fullName>
    </submittedName>
</protein>
<comment type="similarity">
    <text evidence="1">Belongs to the DNase II family.</text>
</comment>
<evidence type="ECO:0000256" key="1">
    <source>
        <dbReference type="ARBA" id="ARBA00007527"/>
    </source>
</evidence>
<dbReference type="PANTHER" id="PTHR10858">
    <property type="entry name" value="DEOXYRIBONUCLEASE II"/>
    <property type="match status" value="1"/>
</dbReference>
<dbReference type="CDD" id="cd09120">
    <property type="entry name" value="PLDc_DNaseII_1"/>
    <property type="match status" value="1"/>
</dbReference>
<keyword evidence="3" id="KW-0732">Signal</keyword>
<evidence type="ECO:0000313" key="5">
    <source>
        <dbReference type="WBParaSite" id="PSAMB.scaffold1853size27252.g15266.t1"/>
    </source>
</evidence>
<dbReference type="Pfam" id="PF03265">
    <property type="entry name" value="DNase_II"/>
    <property type="match status" value="1"/>
</dbReference>
<name>A0A914VEG9_9BILA</name>
<organism evidence="4 5">
    <name type="scientific">Plectus sambesii</name>
    <dbReference type="NCBI Taxonomy" id="2011161"/>
    <lineage>
        <taxon>Eukaryota</taxon>
        <taxon>Metazoa</taxon>
        <taxon>Ecdysozoa</taxon>
        <taxon>Nematoda</taxon>
        <taxon>Chromadorea</taxon>
        <taxon>Plectida</taxon>
        <taxon>Plectina</taxon>
        <taxon>Plectoidea</taxon>
        <taxon>Plectidae</taxon>
        <taxon>Plectus</taxon>
    </lineage>
</organism>
<dbReference type="WBParaSite" id="PSAMB.scaffold1853size27252.g15266.t1">
    <property type="protein sequence ID" value="PSAMB.scaffold1853size27252.g15266.t1"/>
    <property type="gene ID" value="PSAMB.scaffold1853size27252.g15266"/>
</dbReference>
<dbReference type="PANTHER" id="PTHR10858:SF31">
    <property type="entry name" value="DEOXYRIBONUCLEASE-2"/>
    <property type="match status" value="1"/>
</dbReference>
<dbReference type="GO" id="GO:0004531">
    <property type="term" value="F:deoxyribonuclease II activity"/>
    <property type="evidence" value="ECO:0007669"/>
    <property type="project" value="InterPro"/>
</dbReference>
<dbReference type="Proteomes" id="UP000887566">
    <property type="component" value="Unplaced"/>
</dbReference>
<evidence type="ECO:0000256" key="2">
    <source>
        <dbReference type="ARBA" id="ARBA00022801"/>
    </source>
</evidence>
<evidence type="ECO:0000256" key="3">
    <source>
        <dbReference type="SAM" id="SignalP"/>
    </source>
</evidence>
<proteinExistence type="inferred from homology"/>
<dbReference type="InterPro" id="IPR004947">
    <property type="entry name" value="DNase_II"/>
</dbReference>
<dbReference type="CDD" id="cd09121">
    <property type="entry name" value="PLDc_DNaseII_2"/>
    <property type="match status" value="1"/>
</dbReference>